<evidence type="ECO:0000313" key="2">
    <source>
        <dbReference type="EMBL" id="MFB9757205.1"/>
    </source>
</evidence>
<dbReference type="EMBL" id="JBHMAF010000007">
    <property type="protein sequence ID" value="MFB9757205.1"/>
    <property type="molecule type" value="Genomic_DNA"/>
</dbReference>
<gene>
    <name evidence="2" type="ORF">ACFFMS_01375</name>
</gene>
<dbReference type="Pfam" id="PF13152">
    <property type="entry name" value="DUF3967"/>
    <property type="match status" value="1"/>
</dbReference>
<dbReference type="Gene3D" id="1.10.1660.10">
    <property type="match status" value="1"/>
</dbReference>
<dbReference type="RefSeq" id="WP_379947520.1">
    <property type="nucleotide sequence ID" value="NZ_JBHMAF010000007.1"/>
</dbReference>
<evidence type="ECO:0000259" key="1">
    <source>
        <dbReference type="Pfam" id="PF13152"/>
    </source>
</evidence>
<organism evidence="2 3">
    <name type="scientific">Ectobacillus funiculus</name>
    <dbReference type="NCBI Taxonomy" id="137993"/>
    <lineage>
        <taxon>Bacteria</taxon>
        <taxon>Bacillati</taxon>
        <taxon>Bacillota</taxon>
        <taxon>Bacilli</taxon>
        <taxon>Bacillales</taxon>
        <taxon>Bacillaceae</taxon>
        <taxon>Ectobacillus</taxon>
    </lineage>
</organism>
<protein>
    <submittedName>
        <fullName evidence="2">DUF3967 domain-containing protein</fullName>
    </submittedName>
</protein>
<accession>A0ABV5W9Y5</accession>
<evidence type="ECO:0000313" key="3">
    <source>
        <dbReference type="Proteomes" id="UP001589609"/>
    </source>
</evidence>
<feature type="domain" description="DUF3967" evidence="1">
    <location>
        <begin position="168"/>
        <end position="202"/>
    </location>
</feature>
<comment type="caution">
    <text evidence="2">The sequence shown here is derived from an EMBL/GenBank/DDBJ whole genome shotgun (WGS) entry which is preliminary data.</text>
</comment>
<keyword evidence="3" id="KW-1185">Reference proteome</keyword>
<dbReference type="InterPro" id="IPR025052">
    <property type="entry name" value="DUF3967"/>
</dbReference>
<dbReference type="Proteomes" id="UP001589609">
    <property type="component" value="Unassembled WGS sequence"/>
</dbReference>
<sequence length="204" mass="23975">MTEERWNGKSESFEKLNKAYFTKEVATTLGVSDSYLRKWCLELERNGYTFVKVRDGKNKENRAFSEHDVIALRKFQELIGNAGTSRSDAAKIIVQDYKVRDRNGGTGDVPAPLFQSNDRDKALLELKELYFNELKDQLKEQVKEELKAELEQGMKKAITSAEERFEERLNSHDRLLMQTIREMQETKLQIASAKKTRWWKFWKK</sequence>
<name>A0ABV5W9Y5_9BACI</name>
<proteinExistence type="predicted"/>
<reference evidence="2 3" key="1">
    <citation type="submission" date="2024-09" db="EMBL/GenBank/DDBJ databases">
        <authorList>
            <person name="Sun Q."/>
            <person name="Mori K."/>
        </authorList>
    </citation>
    <scope>NUCLEOTIDE SEQUENCE [LARGE SCALE GENOMIC DNA]</scope>
    <source>
        <strain evidence="2 3">JCM 11201</strain>
    </source>
</reference>